<name>A0A9D1D303_9ACTN</name>
<sequence>MTDRDHFANSEHRENDKPGIAITRRAFLAGGAASALLFFMPPVWSDDCGYAYAAGQDESGEITVFVVSLNDVGFKVVDVAGDAEAPVAGAKVTLKASNGATATGTTDADGAVVIDITNVSTEVDYGREGKRKRFDGEVFVEAGDGYCAFSVGRLRVDGGTGVQVPTRQLESPDEAYLERIGFDGWDVLYTENEFFSAVSNTETHVVSGILRAPGATRARVQLATVDKNGVYDIREEQAFELTDGRGSFSFKGAYLTPASDKALPVDGSFSLRFKADNSSYWYGSGAKAKFVKAPLDEVYSPNAGLEKALGTVTNGLSYTMPASWPMPIGGSTISLAFPTMPLLIAASPAGMFMIGVGGQPVLQLKDKANFLKGSDWKKESSKSVEQQYQQIVNDARDDLQKYKDMKAGMKADGTAMKKYELSHQFKFDVAIQLYGVMQYLFDSSLWRGTGGIVFQFSLGGSVAATAVVGPVPVFAEVGATASAKIAGQIGMISERALAFEDWNFDYTQTQISGTVTIELEVSVGVGFSGMASVGLRGSGYLSYYLGFEAAHADRPLPHHVVAGGIQVDVVVQLVIFKWAGKLWGVDDPSLYNSWKDNAGFQAEGTPVMTPSAFAFGTPANGAPQYSLPGMLGANGVSLESFAESATIVTEAELRKTAEFRAVRSAANAAPQIGLSAFQALELDADAGDVANAWVLESQVPEDALVTDGFEYDYIGALPENAGAFMGVSGIGQDGGVRPTLDTVIARNVFSDPRQKFVVYKGVPYLFRILSVDYGSDGVRSRLAVQPFSLESGTASAPTVLEFPVHVLDSYKKGSATIERIDMFDYDFDVLVNEEHSSTLEEGIYVLLSGGKRPEGDTSTLPQVMANPVMTLLRIDESLEVRETVSWSDARENHPYWSFTLPRLVKMSVQSAGTAHPALALVYVRRYGDTPEDVMPADPKTLGAGVYVHVWAGNALYGELGWRVNKGTYDICGAALDETGWIYVVSRAKDAGANEVLTSITSFYVGKVAPSMAGRIVPNLVDQAGVEDGVPWPGHSELLTLQNGILHASTFDPKTMHGGITSRQVGPSDYQMAAFRVSPNGDSLVFARNIEGKAGQEFDESGNPTGEITANKHRVMASVCVDGLFSTPFPVADMDNPVDSLSNISSGADGSSYAFAYSVIKDMTTSTADVRFANVPAVVAATPLSLISDRLFVLAGSEEQFTMTLRNDGNVIMTGCTVEFRDRETGALIERKERFAFTSENVVESAWTPELYENVGVTGSEGAVDEPRYPDDAIAATGVKGAHILADPLSEGALLPGRTTTYQISFTIPADWRGTKKTYIVLKDYQFIVPGTRLAAGEDGGVLQFSLPHDECPTCDVDVHQEVAAYDPDLGDSVVTKEGDPAGGGAPAQNAGSKAPSAKRAVASMAKTGDKAGLTAAGLLATAAVAGMTAYTARRLENERAAEQGDGE</sequence>
<evidence type="ECO:0000256" key="2">
    <source>
        <dbReference type="SAM" id="MobiDB-lite"/>
    </source>
</evidence>
<dbReference type="Proteomes" id="UP000824261">
    <property type="component" value="Unassembled WGS sequence"/>
</dbReference>
<reference evidence="3" key="2">
    <citation type="journal article" date="2021" name="PeerJ">
        <title>Extensive microbial diversity within the chicken gut microbiome revealed by metagenomics and culture.</title>
        <authorList>
            <person name="Gilroy R."/>
            <person name="Ravi A."/>
            <person name="Getino M."/>
            <person name="Pursley I."/>
            <person name="Horton D.L."/>
            <person name="Alikhan N.F."/>
            <person name="Baker D."/>
            <person name="Gharbi K."/>
            <person name="Hall N."/>
            <person name="Watson M."/>
            <person name="Adriaenssens E.M."/>
            <person name="Foster-Nyarko E."/>
            <person name="Jarju S."/>
            <person name="Secka A."/>
            <person name="Antonio M."/>
            <person name="Oren A."/>
            <person name="Chaudhuri R.R."/>
            <person name="La Ragione R."/>
            <person name="Hildebrand F."/>
            <person name="Pallen M.J."/>
        </authorList>
    </citation>
    <scope>NUCLEOTIDE SEQUENCE</scope>
    <source>
        <strain evidence="3">ChiGjej1B1-2707</strain>
    </source>
</reference>
<organism evidence="3 4">
    <name type="scientific">Candidatus Aveggerthella stercoripullorum</name>
    <dbReference type="NCBI Taxonomy" id="2840688"/>
    <lineage>
        <taxon>Bacteria</taxon>
        <taxon>Bacillati</taxon>
        <taxon>Actinomycetota</taxon>
        <taxon>Coriobacteriia</taxon>
        <taxon>Eggerthellales</taxon>
        <taxon>Eggerthellaceae</taxon>
        <taxon>Eggerthellaceae incertae sedis</taxon>
        <taxon>Candidatus Aveggerthella</taxon>
    </lineage>
</organism>
<reference evidence="3" key="1">
    <citation type="submission" date="2020-10" db="EMBL/GenBank/DDBJ databases">
        <authorList>
            <person name="Gilroy R."/>
        </authorList>
    </citation>
    <scope>NUCLEOTIDE SEQUENCE</scope>
    <source>
        <strain evidence="3">ChiGjej1B1-2707</strain>
    </source>
</reference>
<dbReference type="EMBL" id="DVGB01000044">
    <property type="protein sequence ID" value="HIR01310.1"/>
    <property type="molecule type" value="Genomic_DNA"/>
</dbReference>
<protein>
    <submittedName>
        <fullName evidence="3">Ig-like domain-containing protein</fullName>
    </submittedName>
</protein>
<keyword evidence="1" id="KW-0175">Coiled coil</keyword>
<evidence type="ECO:0000313" key="3">
    <source>
        <dbReference type="EMBL" id="HIR01310.1"/>
    </source>
</evidence>
<accession>A0A9D1D303</accession>
<dbReference type="InterPro" id="IPR006311">
    <property type="entry name" value="TAT_signal"/>
</dbReference>
<evidence type="ECO:0000256" key="1">
    <source>
        <dbReference type="SAM" id="Coils"/>
    </source>
</evidence>
<feature type="region of interest" description="Disordered" evidence="2">
    <location>
        <begin position="1369"/>
        <end position="1395"/>
    </location>
</feature>
<comment type="caution">
    <text evidence="3">The sequence shown here is derived from an EMBL/GenBank/DDBJ whole genome shotgun (WGS) entry which is preliminary data.</text>
</comment>
<dbReference type="PROSITE" id="PS51318">
    <property type="entry name" value="TAT"/>
    <property type="match status" value="1"/>
</dbReference>
<evidence type="ECO:0000313" key="4">
    <source>
        <dbReference type="Proteomes" id="UP000824261"/>
    </source>
</evidence>
<feature type="coiled-coil region" evidence="1">
    <location>
        <begin position="385"/>
        <end position="412"/>
    </location>
</feature>
<proteinExistence type="predicted"/>
<gene>
    <name evidence="3" type="ORF">IAA69_03500</name>
</gene>